<organism evidence="2 3">
    <name type="scientific">Pyramidobacter porci</name>
    <dbReference type="NCBI Taxonomy" id="2605789"/>
    <lineage>
        <taxon>Bacteria</taxon>
        <taxon>Thermotogati</taxon>
        <taxon>Synergistota</taxon>
        <taxon>Synergistia</taxon>
        <taxon>Synergistales</taxon>
        <taxon>Dethiosulfovibrionaceae</taxon>
        <taxon>Pyramidobacter</taxon>
    </lineage>
</organism>
<proteinExistence type="predicted"/>
<evidence type="ECO:0008006" key="4">
    <source>
        <dbReference type="Google" id="ProtNLM"/>
    </source>
</evidence>
<accession>A0A6L5YC92</accession>
<dbReference type="PANTHER" id="PTHR35145">
    <property type="entry name" value="CYTOPLASMIC PROTEIN-RELATED"/>
    <property type="match status" value="1"/>
</dbReference>
<dbReference type="PANTHER" id="PTHR35145:SF1">
    <property type="entry name" value="CYTOPLASMIC PROTEIN"/>
    <property type="match status" value="1"/>
</dbReference>
<protein>
    <recommendedName>
        <fullName evidence="4">MmcQ family protein</fullName>
    </recommendedName>
</protein>
<comment type="caution">
    <text evidence="2">The sequence shown here is derived from an EMBL/GenBank/DDBJ whole genome shotgun (WGS) entry which is preliminary data.</text>
</comment>
<dbReference type="Pfam" id="PF04237">
    <property type="entry name" value="YjbR"/>
    <property type="match status" value="1"/>
</dbReference>
<dbReference type="Proteomes" id="UP000473699">
    <property type="component" value="Unassembled WGS sequence"/>
</dbReference>
<feature type="region of interest" description="Disordered" evidence="1">
    <location>
        <begin position="345"/>
        <end position="377"/>
    </location>
</feature>
<evidence type="ECO:0000313" key="2">
    <source>
        <dbReference type="EMBL" id="MST55725.1"/>
    </source>
</evidence>
<dbReference type="Gene3D" id="3.90.1150.30">
    <property type="match status" value="1"/>
</dbReference>
<gene>
    <name evidence="2" type="ORF">FYJ74_06725</name>
</gene>
<name>A0A6L5YC92_9BACT</name>
<evidence type="ECO:0000256" key="1">
    <source>
        <dbReference type="SAM" id="MobiDB-lite"/>
    </source>
</evidence>
<dbReference type="EMBL" id="VUNH01000006">
    <property type="protein sequence ID" value="MST55725.1"/>
    <property type="molecule type" value="Genomic_DNA"/>
</dbReference>
<dbReference type="InterPro" id="IPR007351">
    <property type="entry name" value="YjbR"/>
</dbReference>
<reference evidence="2 3" key="1">
    <citation type="submission" date="2019-08" db="EMBL/GenBank/DDBJ databases">
        <title>In-depth cultivation of the pig gut microbiome towards novel bacterial diversity and tailored functional studies.</title>
        <authorList>
            <person name="Wylensek D."/>
            <person name="Hitch T.C.A."/>
            <person name="Clavel T."/>
        </authorList>
    </citation>
    <scope>NUCLEOTIDE SEQUENCE [LARGE SCALE GENOMIC DNA]</scope>
    <source>
        <strain evidence="2 3">SM-530-WT-4B</strain>
    </source>
</reference>
<dbReference type="InterPro" id="IPR038056">
    <property type="entry name" value="YjbR-like_sf"/>
</dbReference>
<dbReference type="SUPFAM" id="SSF142906">
    <property type="entry name" value="YjbR-like"/>
    <property type="match status" value="1"/>
</dbReference>
<evidence type="ECO:0000313" key="3">
    <source>
        <dbReference type="Proteomes" id="UP000473699"/>
    </source>
</evidence>
<dbReference type="InterPro" id="IPR058532">
    <property type="entry name" value="YjbR/MT2646/Rv2570-like"/>
</dbReference>
<keyword evidence="3" id="KW-1185">Reference proteome</keyword>
<sequence>MTLESEIFQRRRPDFSRFEAAGLKKDGREWRCSRVFMDGQFRADIRVDAKGEVRGRVYDLDTSDEYLAVHIPSQSGAFVASVRQAYADVLRDLAQRCFTAHDFVADQSNRVAALIRERFGDPPEFPWQDETSAVFREPRTRKWYGVIMRIGRGKLEPGKDGEVDVLNVKADAADVPALLKERGIFRCYHMNKKYWVTVALDDSLGDERVMELLEASHAFAARGAGKSSAALSDGAWIVPANYRYYDVEKGFAENPVHTWKQTARVRPGDLVYLYIGSPVSAIYCKCRVLETDIPCDYDDGAVRMNMVMRLAMLRRYGRELLPMALMKKFGVRAVRSARRMPTELRREIDRFEAENPEEAPPAAEKRADGRSGTHRTK</sequence>
<dbReference type="RefSeq" id="WP_154528819.1">
    <property type="nucleotide sequence ID" value="NZ_VUNH01000006.1"/>
</dbReference>
<dbReference type="AlphaFoldDB" id="A0A6L5YC92"/>